<feature type="domain" description="YdbS-like PH" evidence="2">
    <location>
        <begin position="279"/>
        <end position="337"/>
    </location>
</feature>
<organism evidence="3 4">
    <name type="scientific">Candidatus Dorea gallistercoris</name>
    <dbReference type="NCBI Taxonomy" id="2838542"/>
    <lineage>
        <taxon>Bacteria</taxon>
        <taxon>Bacillati</taxon>
        <taxon>Bacillota</taxon>
        <taxon>Clostridia</taxon>
        <taxon>Lachnospirales</taxon>
        <taxon>Lachnospiraceae</taxon>
        <taxon>Dorea</taxon>
    </lineage>
</organism>
<reference evidence="3" key="2">
    <citation type="submission" date="2021-04" db="EMBL/GenBank/DDBJ databases">
        <authorList>
            <person name="Gilroy R."/>
        </authorList>
    </citation>
    <scope>NUCLEOTIDE SEQUENCE</scope>
    <source>
        <strain evidence="3">ChiSxjej1B13-11762</strain>
    </source>
</reference>
<dbReference type="Proteomes" id="UP000824263">
    <property type="component" value="Unassembled WGS sequence"/>
</dbReference>
<feature type="transmembrane region" description="Helical" evidence="1">
    <location>
        <begin position="413"/>
        <end position="432"/>
    </location>
</feature>
<dbReference type="InterPro" id="IPR005182">
    <property type="entry name" value="YdbS-like_PH"/>
</dbReference>
<dbReference type="EMBL" id="DXGF01000131">
    <property type="protein sequence ID" value="HIW84047.1"/>
    <property type="molecule type" value="Genomic_DNA"/>
</dbReference>
<evidence type="ECO:0000256" key="1">
    <source>
        <dbReference type="SAM" id="Phobius"/>
    </source>
</evidence>
<evidence type="ECO:0000313" key="4">
    <source>
        <dbReference type="Proteomes" id="UP000824263"/>
    </source>
</evidence>
<dbReference type="Pfam" id="PF03703">
    <property type="entry name" value="bPH_2"/>
    <property type="match status" value="3"/>
</dbReference>
<feature type="domain" description="YdbS-like PH" evidence="2">
    <location>
        <begin position="76"/>
        <end position="156"/>
    </location>
</feature>
<feature type="transmembrane region" description="Helical" evidence="1">
    <location>
        <begin position="381"/>
        <end position="407"/>
    </location>
</feature>
<dbReference type="PANTHER" id="PTHR34473">
    <property type="entry name" value="UPF0699 TRANSMEMBRANE PROTEIN YDBS"/>
    <property type="match status" value="1"/>
</dbReference>
<dbReference type="PANTHER" id="PTHR34473:SF2">
    <property type="entry name" value="UPF0699 TRANSMEMBRANE PROTEIN YDBT"/>
    <property type="match status" value="1"/>
</dbReference>
<comment type="caution">
    <text evidence="3">The sequence shown here is derived from an EMBL/GenBank/DDBJ whole genome shotgun (WGS) entry which is preliminary data.</text>
</comment>
<gene>
    <name evidence="3" type="ORF">H9873_06985</name>
</gene>
<feature type="transmembrane region" description="Helical" evidence="1">
    <location>
        <begin position="21"/>
        <end position="38"/>
    </location>
</feature>
<keyword evidence="1" id="KW-0472">Membrane</keyword>
<keyword evidence="1" id="KW-0812">Transmembrane</keyword>
<feature type="transmembrane region" description="Helical" evidence="1">
    <location>
        <begin position="254"/>
        <end position="277"/>
    </location>
</feature>
<protein>
    <submittedName>
        <fullName evidence="3">PH domain-containing protein</fullName>
    </submittedName>
</protein>
<name>A0A9D1RAL3_9FIRM</name>
<feature type="domain" description="YdbS-like PH" evidence="2">
    <location>
        <begin position="434"/>
        <end position="513"/>
    </location>
</feature>
<evidence type="ECO:0000259" key="2">
    <source>
        <dbReference type="Pfam" id="PF03703"/>
    </source>
</evidence>
<accession>A0A9D1RAL3</accession>
<reference evidence="3" key="1">
    <citation type="journal article" date="2021" name="PeerJ">
        <title>Extensive microbial diversity within the chicken gut microbiome revealed by metagenomics and culture.</title>
        <authorList>
            <person name="Gilroy R."/>
            <person name="Ravi A."/>
            <person name="Getino M."/>
            <person name="Pursley I."/>
            <person name="Horton D.L."/>
            <person name="Alikhan N.F."/>
            <person name="Baker D."/>
            <person name="Gharbi K."/>
            <person name="Hall N."/>
            <person name="Watson M."/>
            <person name="Adriaenssens E.M."/>
            <person name="Foster-Nyarko E."/>
            <person name="Jarju S."/>
            <person name="Secka A."/>
            <person name="Antonio M."/>
            <person name="Oren A."/>
            <person name="Chaudhuri R.R."/>
            <person name="La Ragione R."/>
            <person name="Hildebrand F."/>
            <person name="Pallen M.J."/>
        </authorList>
    </citation>
    <scope>NUCLEOTIDE SEQUENCE</scope>
    <source>
        <strain evidence="3">ChiSxjej1B13-11762</strain>
    </source>
</reference>
<evidence type="ECO:0000313" key="3">
    <source>
        <dbReference type="EMBL" id="HIW84047.1"/>
    </source>
</evidence>
<dbReference type="AlphaFoldDB" id="A0A9D1RAL3"/>
<proteinExistence type="predicted"/>
<keyword evidence="1" id="KW-1133">Transmembrane helix</keyword>
<feature type="transmembrane region" description="Helical" evidence="1">
    <location>
        <begin position="50"/>
        <end position="71"/>
    </location>
</feature>
<sequence>MDGNVRFRNHISIVAERMGKGFWVVLALLVGGSLQNLNEVMELTEMGRKAGSGALLGMLGALLLLILLAVWQMIIWARTYISIDGTTLVIERNTLNRKKNTIGIGNISNVNTEQNLFEMLIGTCKIKIDTNSLSTADSTDVKIVLKKKEAEEFCRYIAQIMEDPAGRNAQKSRETTAVSGEQAVERMDLTEVHGSVEEVLRDETGAALGAMLIHGFYQASLMSVLVVVVCIAGAVMTAVESLGQGNIGKSLAELLIGGVVVAFVFLSAIWDIIKGFIQYYDFKVRRRDDKLYISYGLLKKISYTVPVDKINALKLTQSFQGRLTGRCMAEIINVGMGDNQEEKKSFLLLYDKKEKNEERIEELLPEFSGVMRQETERQPGTVWGIWLIWGVIWILLTAGGAGVAGLIWEEYRIWIIAAEILIIAVTGIALVCRYRTAGLGIGEEFLLISQGYMGRRFLAIRFGKIQYLQLKQNFLAKRWRIQKGTVHLLASASDRDQKIPYFRETVSEQLKTYILEHE</sequence>
<feature type="transmembrane region" description="Helical" evidence="1">
    <location>
        <begin position="221"/>
        <end position="242"/>
    </location>
</feature>